<evidence type="ECO:0000313" key="13">
    <source>
        <dbReference type="EMBL" id="GER04249.1"/>
    </source>
</evidence>
<evidence type="ECO:0000256" key="6">
    <source>
        <dbReference type="ARBA" id="ARBA00022692"/>
    </source>
</evidence>
<feature type="transmembrane region" description="Helical" evidence="11">
    <location>
        <begin position="12"/>
        <end position="36"/>
    </location>
</feature>
<evidence type="ECO:0000256" key="9">
    <source>
        <dbReference type="ARBA" id="ARBA00025772"/>
    </source>
</evidence>
<keyword evidence="14" id="KW-1185">Reference proteome</keyword>
<name>A0A5A7NB32_9PROT</name>
<sequence>MADCRPFGPQCGLSLIELMLVLFVVGLSSVVVVFSLPPATPDVEKNAQALTRSLEMAGQMAILGGQSIGILIDPDGYGFYRRHEGRWQAFESRSLGGGAHRPWPHKQAEDVTLSIERNGRPLALDSREPQIFFDSTGQASQARIMLASQNMQAEIGIEANGHIALDLQRRNP</sequence>
<dbReference type="SUPFAM" id="SSF54523">
    <property type="entry name" value="Pili subunits"/>
    <property type="match status" value="1"/>
</dbReference>
<dbReference type="GO" id="GO:0015627">
    <property type="term" value="C:type II protein secretion system complex"/>
    <property type="evidence" value="ECO:0007669"/>
    <property type="project" value="InterPro"/>
</dbReference>
<dbReference type="InterPro" id="IPR045584">
    <property type="entry name" value="Pilin-like"/>
</dbReference>
<evidence type="ECO:0000256" key="2">
    <source>
        <dbReference type="ARBA" id="ARBA00021549"/>
    </source>
</evidence>
<dbReference type="Pfam" id="PF12019">
    <property type="entry name" value="GspH"/>
    <property type="match status" value="1"/>
</dbReference>
<dbReference type="Proteomes" id="UP000324996">
    <property type="component" value="Unassembled WGS sequence"/>
</dbReference>
<evidence type="ECO:0000256" key="4">
    <source>
        <dbReference type="ARBA" id="ARBA00022481"/>
    </source>
</evidence>
<dbReference type="EMBL" id="BKCN01000009">
    <property type="protein sequence ID" value="GER04249.1"/>
    <property type="molecule type" value="Genomic_DNA"/>
</dbReference>
<evidence type="ECO:0000256" key="11">
    <source>
        <dbReference type="SAM" id="Phobius"/>
    </source>
</evidence>
<dbReference type="GO" id="GO:0005886">
    <property type="term" value="C:plasma membrane"/>
    <property type="evidence" value="ECO:0007669"/>
    <property type="project" value="UniProtKB-SubCell"/>
</dbReference>
<organism evidence="13 14">
    <name type="scientific">Iodidimonas nitroreducens</name>
    <dbReference type="NCBI Taxonomy" id="1236968"/>
    <lineage>
        <taxon>Bacteria</taxon>
        <taxon>Pseudomonadati</taxon>
        <taxon>Pseudomonadota</taxon>
        <taxon>Alphaproteobacteria</taxon>
        <taxon>Iodidimonadales</taxon>
        <taxon>Iodidimonadaceae</taxon>
        <taxon>Iodidimonas</taxon>
    </lineage>
</organism>
<dbReference type="GO" id="GO:0015628">
    <property type="term" value="P:protein secretion by the type II secretion system"/>
    <property type="evidence" value="ECO:0007669"/>
    <property type="project" value="InterPro"/>
</dbReference>
<dbReference type="RefSeq" id="WP_052370985.1">
    <property type="nucleotide sequence ID" value="NZ_BKCN01000009.1"/>
</dbReference>
<keyword evidence="7 11" id="KW-1133">Transmembrane helix</keyword>
<feature type="domain" description="General secretion pathway GspH" evidence="12">
    <location>
        <begin position="47"/>
        <end position="158"/>
    </location>
</feature>
<evidence type="ECO:0000256" key="8">
    <source>
        <dbReference type="ARBA" id="ARBA00023136"/>
    </source>
</evidence>
<keyword evidence="6 11" id="KW-0812">Transmembrane</keyword>
<evidence type="ECO:0000256" key="10">
    <source>
        <dbReference type="ARBA" id="ARBA00030775"/>
    </source>
</evidence>
<keyword evidence="3" id="KW-1003">Cell membrane</keyword>
<dbReference type="NCBIfam" id="TIGR02532">
    <property type="entry name" value="IV_pilin_GFxxxE"/>
    <property type="match status" value="1"/>
</dbReference>
<dbReference type="InterPro" id="IPR002416">
    <property type="entry name" value="T2SS_protein-GspH"/>
</dbReference>
<evidence type="ECO:0000256" key="3">
    <source>
        <dbReference type="ARBA" id="ARBA00022475"/>
    </source>
</evidence>
<evidence type="ECO:0000256" key="5">
    <source>
        <dbReference type="ARBA" id="ARBA00022519"/>
    </source>
</evidence>
<protein>
    <recommendedName>
        <fullName evidence="2">Type II secretion system protein H</fullName>
    </recommendedName>
    <alternativeName>
        <fullName evidence="10">General secretion pathway protein H</fullName>
    </alternativeName>
</protein>
<comment type="subcellular location">
    <subcellularLocation>
        <location evidence="1">Cell inner membrane</location>
        <topology evidence="1">Single-pass membrane protein</topology>
    </subcellularLocation>
</comment>
<proteinExistence type="inferred from homology"/>
<evidence type="ECO:0000313" key="14">
    <source>
        <dbReference type="Proteomes" id="UP000324996"/>
    </source>
</evidence>
<dbReference type="PRINTS" id="PR00885">
    <property type="entry name" value="BCTERIALGSPH"/>
</dbReference>
<keyword evidence="5" id="KW-0997">Cell inner membrane</keyword>
<gene>
    <name evidence="13" type="ORF">JCM17846_19310</name>
</gene>
<comment type="similarity">
    <text evidence="9">Belongs to the GSP H family.</text>
</comment>
<dbReference type="InterPro" id="IPR022346">
    <property type="entry name" value="T2SS_GspH"/>
</dbReference>
<comment type="caution">
    <text evidence="13">The sequence shown here is derived from an EMBL/GenBank/DDBJ whole genome shotgun (WGS) entry which is preliminary data.</text>
</comment>
<dbReference type="AlphaFoldDB" id="A0A5A7NB32"/>
<dbReference type="Gene3D" id="3.55.40.10">
    <property type="entry name" value="minor pseudopilin epsh domain"/>
    <property type="match status" value="1"/>
</dbReference>
<evidence type="ECO:0000256" key="1">
    <source>
        <dbReference type="ARBA" id="ARBA00004377"/>
    </source>
</evidence>
<keyword evidence="8 11" id="KW-0472">Membrane</keyword>
<keyword evidence="4" id="KW-0488">Methylation</keyword>
<accession>A0A5A7NB32</accession>
<evidence type="ECO:0000256" key="7">
    <source>
        <dbReference type="ARBA" id="ARBA00022989"/>
    </source>
</evidence>
<evidence type="ECO:0000259" key="12">
    <source>
        <dbReference type="Pfam" id="PF12019"/>
    </source>
</evidence>
<reference evidence="13 14" key="1">
    <citation type="submission" date="2019-09" db="EMBL/GenBank/DDBJ databases">
        <title>NBRP : Genome information of microbial organism related human and environment.</title>
        <authorList>
            <person name="Hattori M."/>
            <person name="Oshima K."/>
            <person name="Inaba H."/>
            <person name="Suda W."/>
            <person name="Sakamoto M."/>
            <person name="Iino T."/>
            <person name="Kitahara M."/>
            <person name="Oshida Y."/>
            <person name="Iida T."/>
            <person name="Kudo T."/>
            <person name="Itoh T."/>
            <person name="Ohkuma M."/>
        </authorList>
    </citation>
    <scope>NUCLEOTIDE SEQUENCE [LARGE SCALE GENOMIC DNA]</scope>
    <source>
        <strain evidence="13 14">Q-1</strain>
    </source>
</reference>
<dbReference type="InterPro" id="IPR012902">
    <property type="entry name" value="N_methyl_site"/>
</dbReference>